<dbReference type="EMBL" id="JAULBC010000011">
    <property type="protein sequence ID" value="MEX6690837.1"/>
    <property type="molecule type" value="Genomic_DNA"/>
</dbReference>
<evidence type="ECO:0000256" key="5">
    <source>
        <dbReference type="ARBA" id="ARBA00022692"/>
    </source>
</evidence>
<keyword evidence="9" id="KW-0732">Signal</keyword>
<evidence type="ECO:0000256" key="3">
    <source>
        <dbReference type="ARBA" id="ARBA00022448"/>
    </source>
</evidence>
<dbReference type="RefSeq" id="WP_369332253.1">
    <property type="nucleotide sequence ID" value="NZ_JAULBC010000011.1"/>
</dbReference>
<comment type="subcellular location">
    <subcellularLocation>
        <location evidence="1">Cell outer membrane</location>
    </subcellularLocation>
</comment>
<organism evidence="10 11">
    <name type="scientific">Danxiaibacter flavus</name>
    <dbReference type="NCBI Taxonomy" id="3049108"/>
    <lineage>
        <taxon>Bacteria</taxon>
        <taxon>Pseudomonadati</taxon>
        <taxon>Bacteroidota</taxon>
        <taxon>Chitinophagia</taxon>
        <taxon>Chitinophagales</taxon>
        <taxon>Chitinophagaceae</taxon>
        <taxon>Danxiaibacter</taxon>
    </lineage>
</organism>
<dbReference type="PANTHER" id="PTHR30026:SF23">
    <property type="entry name" value="TO APRF-PUTATIVE OUTER MEMBRANE EFFLUX PROTEIN OR SECRETED ALKALINE PHOSPHATASE-RELATED"/>
    <property type="match status" value="1"/>
</dbReference>
<dbReference type="InterPro" id="IPR051906">
    <property type="entry name" value="TolC-like"/>
</dbReference>
<evidence type="ECO:0000256" key="9">
    <source>
        <dbReference type="SAM" id="SignalP"/>
    </source>
</evidence>
<keyword evidence="3" id="KW-0813">Transport</keyword>
<feature type="coiled-coil region" evidence="8">
    <location>
        <begin position="338"/>
        <end position="390"/>
    </location>
</feature>
<evidence type="ECO:0000256" key="1">
    <source>
        <dbReference type="ARBA" id="ARBA00004442"/>
    </source>
</evidence>
<dbReference type="Gene3D" id="1.20.1600.10">
    <property type="entry name" value="Outer membrane efflux proteins (OEP)"/>
    <property type="match status" value="1"/>
</dbReference>
<keyword evidence="4" id="KW-1134">Transmembrane beta strand</keyword>
<protein>
    <submittedName>
        <fullName evidence="10">TolC family protein</fullName>
    </submittedName>
</protein>
<keyword evidence="6" id="KW-0472">Membrane</keyword>
<gene>
    <name evidence="10" type="ORF">QTN47_25235</name>
</gene>
<dbReference type="SUPFAM" id="SSF56954">
    <property type="entry name" value="Outer membrane efflux proteins (OEP)"/>
    <property type="match status" value="1"/>
</dbReference>
<proteinExistence type="inferred from homology"/>
<evidence type="ECO:0000256" key="7">
    <source>
        <dbReference type="ARBA" id="ARBA00023237"/>
    </source>
</evidence>
<comment type="caution">
    <text evidence="10">The sequence shown here is derived from an EMBL/GenBank/DDBJ whole genome shotgun (WGS) entry which is preliminary data.</text>
</comment>
<accession>A0ABV3ZLS9</accession>
<dbReference type="Pfam" id="PF02321">
    <property type="entry name" value="OEP"/>
    <property type="match status" value="1"/>
</dbReference>
<keyword evidence="8" id="KW-0175">Coiled coil</keyword>
<evidence type="ECO:0000256" key="2">
    <source>
        <dbReference type="ARBA" id="ARBA00007613"/>
    </source>
</evidence>
<keyword evidence="7" id="KW-0998">Cell outer membrane</keyword>
<evidence type="ECO:0000256" key="8">
    <source>
        <dbReference type="SAM" id="Coils"/>
    </source>
</evidence>
<dbReference type="InterPro" id="IPR003423">
    <property type="entry name" value="OMP_efflux"/>
</dbReference>
<sequence>MQPFRRALLITLLAASKGTAINAQVTTNDTLRLTLTDAWHRADTASRTIRIRRHNTMIASSEVKDLKMERFPEVGIAGSLEKATNIPVYDKGLLKPPSQHEVIHTLYRLGTDFNLNIYNGNKLNLSIASAGVEKDIADIQEDESISTAYKDVAALYLELQKSFEYRKLVQDAIAERKEQLREINDFFTHGIKLKNDVLRVELEVSRQEQLLLEINNDITLLSQRMNILIGLPDDYPLKPASDNLYEMPSIPVYEDCLAQAAQHAFPLLISAKETTLSELNLKKVKANTSVRLNMYGEFYYANPQIFLYPYNPYWYSLGIAGVKASLPLSAFYHNINKVSKAKIELEKEEEKHRDTEDRLRTDVKEGYLRYKEAVQRLDVTEVNVARAEENARIVRNSYFSQTVLITELLDAELQLLQAKFDKVAAAVTAKNKYYQLENSMGILTEL</sequence>
<dbReference type="PANTHER" id="PTHR30026">
    <property type="entry name" value="OUTER MEMBRANE PROTEIN TOLC"/>
    <property type="match status" value="1"/>
</dbReference>
<keyword evidence="11" id="KW-1185">Reference proteome</keyword>
<evidence type="ECO:0000256" key="4">
    <source>
        <dbReference type="ARBA" id="ARBA00022452"/>
    </source>
</evidence>
<evidence type="ECO:0000256" key="6">
    <source>
        <dbReference type="ARBA" id="ARBA00023136"/>
    </source>
</evidence>
<reference evidence="10 11" key="1">
    <citation type="submission" date="2023-07" db="EMBL/GenBank/DDBJ databases">
        <authorList>
            <person name="Lian W.-H."/>
        </authorList>
    </citation>
    <scope>NUCLEOTIDE SEQUENCE [LARGE SCALE GENOMIC DNA]</scope>
    <source>
        <strain evidence="10 11">SYSU DXS3180</strain>
    </source>
</reference>
<feature type="signal peptide" evidence="9">
    <location>
        <begin position="1"/>
        <end position="23"/>
    </location>
</feature>
<evidence type="ECO:0000313" key="11">
    <source>
        <dbReference type="Proteomes" id="UP001560573"/>
    </source>
</evidence>
<keyword evidence="5" id="KW-0812">Transmembrane</keyword>
<feature type="chain" id="PRO_5045689976" evidence="9">
    <location>
        <begin position="24"/>
        <end position="446"/>
    </location>
</feature>
<name>A0ABV3ZLS9_9BACT</name>
<comment type="similarity">
    <text evidence="2">Belongs to the outer membrane factor (OMF) (TC 1.B.17) family.</text>
</comment>
<dbReference type="Proteomes" id="UP001560573">
    <property type="component" value="Unassembled WGS sequence"/>
</dbReference>
<evidence type="ECO:0000313" key="10">
    <source>
        <dbReference type="EMBL" id="MEX6690837.1"/>
    </source>
</evidence>